<keyword evidence="1" id="KW-0472">Membrane</keyword>
<keyword evidence="3" id="KW-1185">Reference proteome</keyword>
<organism evidence="2 3">
    <name type="scientific">Isachenkonia alkalipeptolytica</name>
    <dbReference type="NCBI Taxonomy" id="2565777"/>
    <lineage>
        <taxon>Bacteria</taxon>
        <taxon>Bacillati</taxon>
        <taxon>Bacillota</taxon>
        <taxon>Clostridia</taxon>
        <taxon>Eubacteriales</taxon>
        <taxon>Clostridiaceae</taxon>
        <taxon>Isachenkonia</taxon>
    </lineage>
</organism>
<keyword evidence="1" id="KW-0812">Transmembrane</keyword>
<keyword evidence="1" id="KW-1133">Transmembrane helix</keyword>
<comment type="caution">
    <text evidence="2">The sequence shown here is derived from an EMBL/GenBank/DDBJ whole genome shotgun (WGS) entry which is preliminary data.</text>
</comment>
<feature type="transmembrane region" description="Helical" evidence="1">
    <location>
        <begin position="36"/>
        <end position="59"/>
    </location>
</feature>
<feature type="transmembrane region" description="Helical" evidence="1">
    <location>
        <begin position="6"/>
        <end position="29"/>
    </location>
</feature>
<dbReference type="Proteomes" id="UP000449710">
    <property type="component" value="Unassembled WGS sequence"/>
</dbReference>
<dbReference type="EMBL" id="SUMG01000010">
    <property type="protein sequence ID" value="NBG88693.1"/>
    <property type="molecule type" value="Genomic_DNA"/>
</dbReference>
<proteinExistence type="predicted"/>
<dbReference type="AlphaFoldDB" id="A0AA44BE96"/>
<evidence type="ECO:0000313" key="2">
    <source>
        <dbReference type="EMBL" id="NBG88693.1"/>
    </source>
</evidence>
<evidence type="ECO:0000256" key="1">
    <source>
        <dbReference type="SAM" id="Phobius"/>
    </source>
</evidence>
<gene>
    <name evidence="2" type="ORF">ISALK_09285</name>
</gene>
<reference evidence="2 3" key="1">
    <citation type="submission" date="2019-04" db="EMBL/GenBank/DDBJ databases">
        <title>Isachenkonia alkalipeptolytica gen. nov. sp. nov. a new anaerobic, alkiliphilic organothrophic bacterium capable to reduce synthesized ferrihydrite isolated from a soda lake.</title>
        <authorList>
            <person name="Toshchakov S.V."/>
            <person name="Zavarzina D.G."/>
            <person name="Zhilina T.N."/>
            <person name="Kostrikina N.A."/>
            <person name="Kublanov I.V."/>
        </authorList>
    </citation>
    <scope>NUCLEOTIDE SEQUENCE [LARGE SCALE GENOMIC DNA]</scope>
    <source>
        <strain evidence="2 3">Z-1701</strain>
    </source>
</reference>
<name>A0AA44BE96_9CLOT</name>
<protein>
    <submittedName>
        <fullName evidence="2">Uncharacterized protein</fullName>
    </submittedName>
</protein>
<accession>A0AA44BE96</accession>
<evidence type="ECO:0000313" key="3">
    <source>
        <dbReference type="Proteomes" id="UP000449710"/>
    </source>
</evidence>
<sequence length="62" mass="7356">MSLTQYLPAVYLSTILFICSLFIYNLIYLQSYLSTVLFIYSLIYLQSYLSTVLFIYSLIYLQ</sequence>